<keyword evidence="6" id="KW-0675">Receptor</keyword>
<feature type="coiled-coil region" evidence="3">
    <location>
        <begin position="116"/>
        <end position="143"/>
    </location>
</feature>
<dbReference type="RefSeq" id="XP_018736741.1">
    <property type="nucleotide sequence ID" value="XM_018882356.1"/>
</dbReference>
<reference evidence="6 7" key="1">
    <citation type="submission" date="2016-02" db="EMBL/GenBank/DDBJ databases">
        <title>Complete genome sequence and transcriptome regulation of the pentose utilising yeast Sugiyamaella lignohabitans.</title>
        <authorList>
            <person name="Bellasio M."/>
            <person name="Peymann A."/>
            <person name="Valli M."/>
            <person name="Sipitzky M."/>
            <person name="Graf A."/>
            <person name="Sauer M."/>
            <person name="Marx H."/>
            <person name="Mattanovich D."/>
        </authorList>
    </citation>
    <scope>NUCLEOTIDE SEQUENCE [LARGE SCALE GENOMIC DNA]</scope>
    <source>
        <strain evidence="6 7">CBS 10342</strain>
    </source>
</reference>
<keyword evidence="7" id="KW-1185">Reference proteome</keyword>
<dbReference type="SMART" id="SM00397">
    <property type="entry name" value="t_SNARE"/>
    <property type="match status" value="1"/>
</dbReference>
<dbReference type="InterPro" id="IPR010989">
    <property type="entry name" value="SNARE"/>
</dbReference>
<dbReference type="AlphaFoldDB" id="A0A167EMR6"/>
<dbReference type="Pfam" id="PF05739">
    <property type="entry name" value="SNARE"/>
    <property type="match status" value="1"/>
</dbReference>
<gene>
    <name evidence="6" type="primary">PEP12</name>
    <name evidence="6" type="ORF">AWJ20_5226</name>
</gene>
<evidence type="ECO:0000313" key="7">
    <source>
        <dbReference type="Proteomes" id="UP000189580"/>
    </source>
</evidence>
<dbReference type="InterPro" id="IPR006011">
    <property type="entry name" value="Syntaxin_N"/>
</dbReference>
<dbReference type="Gene3D" id="1.20.58.70">
    <property type="match status" value="1"/>
</dbReference>
<keyword evidence="4" id="KW-1133">Transmembrane helix</keyword>
<dbReference type="GO" id="GO:0031201">
    <property type="term" value="C:SNARE complex"/>
    <property type="evidence" value="ECO:0007669"/>
    <property type="project" value="TreeGrafter"/>
</dbReference>
<evidence type="ECO:0000256" key="4">
    <source>
        <dbReference type="SAM" id="Phobius"/>
    </source>
</evidence>
<proteinExistence type="inferred from homology"/>
<evidence type="ECO:0000256" key="2">
    <source>
        <dbReference type="RuleBase" id="RU003858"/>
    </source>
</evidence>
<dbReference type="GO" id="GO:0006896">
    <property type="term" value="P:Golgi to vacuole transport"/>
    <property type="evidence" value="ECO:0007669"/>
    <property type="project" value="TreeGrafter"/>
</dbReference>
<dbReference type="GO" id="GO:0005484">
    <property type="term" value="F:SNAP receptor activity"/>
    <property type="evidence" value="ECO:0007669"/>
    <property type="project" value="InterPro"/>
</dbReference>
<keyword evidence="3" id="KW-0175">Coiled coil</keyword>
<dbReference type="PANTHER" id="PTHR19957">
    <property type="entry name" value="SYNTAXIN"/>
    <property type="match status" value="1"/>
</dbReference>
<dbReference type="PROSITE" id="PS50192">
    <property type="entry name" value="T_SNARE"/>
    <property type="match status" value="1"/>
</dbReference>
<dbReference type="SUPFAM" id="SSF47661">
    <property type="entry name" value="t-snare proteins"/>
    <property type="match status" value="1"/>
</dbReference>
<dbReference type="GeneID" id="30037445"/>
<dbReference type="CDD" id="cd15840">
    <property type="entry name" value="SNARE_Qa"/>
    <property type="match status" value="1"/>
</dbReference>
<dbReference type="GO" id="GO:0000149">
    <property type="term" value="F:SNARE binding"/>
    <property type="evidence" value="ECO:0007669"/>
    <property type="project" value="TreeGrafter"/>
</dbReference>
<sequence length="266" mass="29695">MTSSYASGPSAESGSNPETYRQNFDVLSSVIANNIYSLTSNLKLIQRLSSKLGTPKGSQRDEQRLNELLDDTTAKFKTYGDDVKVLGDWDSASLQATQKFTQRNLTKDFGGVLDEFRTAQREIAAKERKLSMAQKAAAEEQHQTETTPLLQQQQQQQSQVLDFVSQNEVDFNTSLIEEREGEIQNIERGIYEINAIFKDLGTLVTEQGTQIDAVEDNISNMATNTENASKQLTQADKYQRTRGKWSCIFLLVLLVVSLIVALAILA</sequence>
<feature type="domain" description="T-SNARE coiled-coil homology" evidence="5">
    <location>
        <begin position="173"/>
        <end position="235"/>
    </location>
</feature>
<dbReference type="GO" id="GO:0012505">
    <property type="term" value="C:endomembrane system"/>
    <property type="evidence" value="ECO:0007669"/>
    <property type="project" value="TreeGrafter"/>
</dbReference>
<dbReference type="PANTHER" id="PTHR19957:SF38">
    <property type="entry name" value="LD27581P"/>
    <property type="match status" value="1"/>
</dbReference>
<dbReference type="GO" id="GO:0006906">
    <property type="term" value="P:vesicle fusion"/>
    <property type="evidence" value="ECO:0007669"/>
    <property type="project" value="TreeGrafter"/>
</dbReference>
<dbReference type="SMART" id="SM00503">
    <property type="entry name" value="SynN"/>
    <property type="match status" value="1"/>
</dbReference>
<dbReference type="InterPro" id="IPR045242">
    <property type="entry name" value="Syntaxin"/>
</dbReference>
<protein>
    <submittedName>
        <fullName evidence="6">SNAP receptor PEP12</fullName>
    </submittedName>
</protein>
<evidence type="ECO:0000313" key="6">
    <source>
        <dbReference type="EMBL" id="ANB14264.1"/>
    </source>
</evidence>
<dbReference type="GO" id="GO:0048278">
    <property type="term" value="P:vesicle docking"/>
    <property type="evidence" value="ECO:0007669"/>
    <property type="project" value="TreeGrafter"/>
</dbReference>
<evidence type="ECO:0000256" key="1">
    <source>
        <dbReference type="ARBA" id="ARBA00009063"/>
    </source>
</evidence>
<organism evidence="6 7">
    <name type="scientific">Sugiyamaella lignohabitans</name>
    <dbReference type="NCBI Taxonomy" id="796027"/>
    <lineage>
        <taxon>Eukaryota</taxon>
        <taxon>Fungi</taxon>
        <taxon>Dikarya</taxon>
        <taxon>Ascomycota</taxon>
        <taxon>Saccharomycotina</taxon>
        <taxon>Dipodascomycetes</taxon>
        <taxon>Dipodascales</taxon>
        <taxon>Trichomonascaceae</taxon>
        <taxon>Sugiyamaella</taxon>
    </lineage>
</organism>
<evidence type="ECO:0000259" key="5">
    <source>
        <dbReference type="PROSITE" id="PS50192"/>
    </source>
</evidence>
<dbReference type="OrthoDB" id="364348at2759"/>
<evidence type="ECO:0000256" key="3">
    <source>
        <dbReference type="SAM" id="Coils"/>
    </source>
</evidence>
<dbReference type="Pfam" id="PF14523">
    <property type="entry name" value="Syntaxin_2"/>
    <property type="match status" value="1"/>
</dbReference>
<name>A0A167EMR6_9ASCO</name>
<accession>A0A167EMR6</accession>
<dbReference type="Gene3D" id="1.20.5.110">
    <property type="match status" value="1"/>
</dbReference>
<comment type="similarity">
    <text evidence="1 2">Belongs to the syntaxin family.</text>
</comment>
<dbReference type="EMBL" id="CP014502">
    <property type="protein sequence ID" value="ANB14264.1"/>
    <property type="molecule type" value="Genomic_DNA"/>
</dbReference>
<dbReference type="InterPro" id="IPR000727">
    <property type="entry name" value="T_SNARE_dom"/>
</dbReference>
<dbReference type="FunFam" id="1.20.5.110:FF:000059">
    <property type="entry name" value="Related to syntaxin 12"/>
    <property type="match status" value="1"/>
</dbReference>
<feature type="transmembrane region" description="Helical" evidence="4">
    <location>
        <begin position="247"/>
        <end position="265"/>
    </location>
</feature>
<keyword evidence="4" id="KW-0812">Transmembrane</keyword>
<keyword evidence="4" id="KW-0472">Membrane</keyword>
<dbReference type="KEGG" id="slb:AWJ20_5226"/>
<dbReference type="Proteomes" id="UP000189580">
    <property type="component" value="Chromosome d"/>
</dbReference>
<dbReference type="InterPro" id="IPR006012">
    <property type="entry name" value="Syntaxin/epimorphin_CS"/>
</dbReference>
<dbReference type="PROSITE" id="PS00914">
    <property type="entry name" value="SYNTAXIN"/>
    <property type="match status" value="1"/>
</dbReference>
<dbReference type="GO" id="GO:0006886">
    <property type="term" value="P:intracellular protein transport"/>
    <property type="evidence" value="ECO:0007669"/>
    <property type="project" value="InterPro"/>
</dbReference>